<sequence>MTVDHSPRLLPSPPLFISIRPPSGYPSSLQLKKKLTFS</sequence>
<dbReference type="EnsemblPlants" id="MELO3C034534.2.1">
    <property type="protein sequence ID" value="MELO3C034534.2.1"/>
    <property type="gene ID" value="MELO3C034534.2"/>
</dbReference>
<accession>A0A9I9EJ63</accession>
<proteinExistence type="predicted"/>
<dbReference type="Gramene" id="MELO3C034534.2.1">
    <property type="protein sequence ID" value="MELO3C034534.2.1"/>
    <property type="gene ID" value="MELO3C034534.2"/>
</dbReference>
<dbReference type="AlphaFoldDB" id="A0A9I9EJ63"/>
<evidence type="ECO:0000313" key="1">
    <source>
        <dbReference type="EnsemblPlants" id="MELO3C034534.2.1"/>
    </source>
</evidence>
<organism evidence="1">
    <name type="scientific">Cucumis melo</name>
    <name type="common">Muskmelon</name>
    <dbReference type="NCBI Taxonomy" id="3656"/>
    <lineage>
        <taxon>Eukaryota</taxon>
        <taxon>Viridiplantae</taxon>
        <taxon>Streptophyta</taxon>
        <taxon>Embryophyta</taxon>
        <taxon>Tracheophyta</taxon>
        <taxon>Spermatophyta</taxon>
        <taxon>Magnoliopsida</taxon>
        <taxon>eudicotyledons</taxon>
        <taxon>Gunneridae</taxon>
        <taxon>Pentapetalae</taxon>
        <taxon>rosids</taxon>
        <taxon>fabids</taxon>
        <taxon>Cucurbitales</taxon>
        <taxon>Cucurbitaceae</taxon>
        <taxon>Benincaseae</taxon>
        <taxon>Cucumis</taxon>
    </lineage>
</organism>
<name>A0A9I9EJ63_CUCME</name>
<reference evidence="1" key="1">
    <citation type="submission" date="2023-03" db="UniProtKB">
        <authorList>
            <consortium name="EnsemblPlants"/>
        </authorList>
    </citation>
    <scope>IDENTIFICATION</scope>
</reference>
<protein>
    <submittedName>
        <fullName evidence="1">Uncharacterized protein</fullName>
    </submittedName>
</protein>